<evidence type="ECO:0000313" key="1">
    <source>
        <dbReference type="EMBL" id="RWZ67722.1"/>
    </source>
</evidence>
<dbReference type="SFLD" id="SFLDG01129">
    <property type="entry name" value="C1.5:_HAD__Beta-PGM__Phosphata"/>
    <property type="match status" value="1"/>
</dbReference>
<dbReference type="InterPro" id="IPR006439">
    <property type="entry name" value="HAD-SF_hydro_IA"/>
</dbReference>
<dbReference type="InterPro" id="IPR023214">
    <property type="entry name" value="HAD_sf"/>
</dbReference>
<reference evidence="1 2" key="1">
    <citation type="submission" date="2018-12" db="EMBL/GenBank/DDBJ databases">
        <authorList>
            <person name="Li F."/>
        </authorList>
    </citation>
    <scope>NUCLEOTIDE SEQUENCE [LARGE SCALE GENOMIC DNA]</scope>
    <source>
        <strain evidence="1 2">8H24J-4-2</strain>
    </source>
</reference>
<dbReference type="InterPro" id="IPR036412">
    <property type="entry name" value="HAD-like_sf"/>
</dbReference>
<dbReference type="PANTHER" id="PTHR43481:SF4">
    <property type="entry name" value="GLYCEROL-1-PHOSPHATE PHOSPHOHYDROLASE 1-RELATED"/>
    <property type="match status" value="1"/>
</dbReference>
<dbReference type="SUPFAM" id="SSF56784">
    <property type="entry name" value="HAD-like"/>
    <property type="match status" value="1"/>
</dbReference>
<dbReference type="PANTHER" id="PTHR43481">
    <property type="entry name" value="FRUCTOSE-1-PHOSPHATE PHOSPHATASE"/>
    <property type="match status" value="1"/>
</dbReference>
<dbReference type="AlphaFoldDB" id="A0A3S4AUL4"/>
<dbReference type="Proteomes" id="UP000288603">
    <property type="component" value="Unassembled WGS sequence"/>
</dbReference>
<dbReference type="Gene3D" id="3.40.50.1000">
    <property type="entry name" value="HAD superfamily/HAD-like"/>
    <property type="match status" value="1"/>
</dbReference>
<keyword evidence="2" id="KW-1185">Reference proteome</keyword>
<dbReference type="EMBL" id="RZNC01000001">
    <property type="protein sequence ID" value="RWZ67722.1"/>
    <property type="molecule type" value="Genomic_DNA"/>
</dbReference>
<dbReference type="GO" id="GO:0050308">
    <property type="term" value="F:sugar-phosphatase activity"/>
    <property type="evidence" value="ECO:0007669"/>
    <property type="project" value="TreeGrafter"/>
</dbReference>
<dbReference type="RefSeq" id="WP_128496805.1">
    <property type="nucleotide sequence ID" value="NZ_RZNC01000001.1"/>
</dbReference>
<dbReference type="InterPro" id="IPR023198">
    <property type="entry name" value="PGP-like_dom2"/>
</dbReference>
<organism evidence="1 2">
    <name type="scientific">Labedella populi</name>
    <dbReference type="NCBI Taxonomy" id="2498850"/>
    <lineage>
        <taxon>Bacteria</taxon>
        <taxon>Bacillati</taxon>
        <taxon>Actinomycetota</taxon>
        <taxon>Actinomycetes</taxon>
        <taxon>Micrococcales</taxon>
        <taxon>Microbacteriaceae</taxon>
        <taxon>Labedella</taxon>
    </lineage>
</organism>
<proteinExistence type="predicted"/>
<dbReference type="Pfam" id="PF00702">
    <property type="entry name" value="Hydrolase"/>
    <property type="match status" value="1"/>
</dbReference>
<protein>
    <submittedName>
        <fullName evidence="1">HAD family hydrolase</fullName>
    </submittedName>
</protein>
<sequence length="224" mass="23587">MSSPRVLGRPSAFLFDCDGVLVDSLASAEAAWVAWATTYKPDFDMERDLQHGRRAVDTIAELVETALVEQAFDDLLAREMDTVDGTVAITGAAALTESLPSGRWVAVTSGPRELALARLNSAGISLPERLVTAEDVDRGKPDPQPYERGAEQASVPVGECVVFEDAPAGIAAARAAGAGWIIGVGAGAYTPWSDGSVPDVVVPDLSAVRFVDGELLVDEELPRP</sequence>
<dbReference type="SFLD" id="SFLDS00003">
    <property type="entry name" value="Haloacid_Dehalogenase"/>
    <property type="match status" value="1"/>
</dbReference>
<gene>
    <name evidence="1" type="ORF">ELQ92_00115</name>
</gene>
<keyword evidence="1" id="KW-0378">Hydrolase</keyword>
<name>A0A3S4AUL4_9MICO</name>
<accession>A0A3S4AUL4</accession>
<dbReference type="InterPro" id="IPR051806">
    <property type="entry name" value="HAD-like_SPP"/>
</dbReference>
<evidence type="ECO:0000313" key="2">
    <source>
        <dbReference type="Proteomes" id="UP000288603"/>
    </source>
</evidence>
<dbReference type="NCBIfam" id="TIGR01509">
    <property type="entry name" value="HAD-SF-IA-v3"/>
    <property type="match status" value="1"/>
</dbReference>
<comment type="caution">
    <text evidence="1">The sequence shown here is derived from an EMBL/GenBank/DDBJ whole genome shotgun (WGS) entry which is preliminary data.</text>
</comment>
<dbReference type="Gene3D" id="1.10.150.240">
    <property type="entry name" value="Putative phosphatase, domain 2"/>
    <property type="match status" value="1"/>
</dbReference>
<dbReference type="OrthoDB" id="9800058at2"/>